<dbReference type="InterPro" id="IPR051910">
    <property type="entry name" value="ComF/GntX_DNA_util-trans"/>
</dbReference>
<evidence type="ECO:0000313" key="5">
    <source>
        <dbReference type="Proteomes" id="UP000553963"/>
    </source>
</evidence>
<dbReference type="Pfam" id="PF18912">
    <property type="entry name" value="DZR_2"/>
    <property type="match status" value="1"/>
</dbReference>
<dbReference type="InterPro" id="IPR000836">
    <property type="entry name" value="PRTase_dom"/>
</dbReference>
<dbReference type="AlphaFoldDB" id="A0A840AU00"/>
<dbReference type="PANTHER" id="PTHR47505:SF1">
    <property type="entry name" value="DNA UTILIZATION PROTEIN YHGH"/>
    <property type="match status" value="1"/>
</dbReference>
<reference evidence="4 5" key="1">
    <citation type="submission" date="2020-08" db="EMBL/GenBank/DDBJ databases">
        <title>Genomic Encyclopedia of Type Strains, Phase IV (KMG-IV): sequencing the most valuable type-strain genomes for metagenomic binning, comparative biology and taxonomic classification.</title>
        <authorList>
            <person name="Goeker M."/>
        </authorList>
    </citation>
    <scope>NUCLEOTIDE SEQUENCE [LARGE SCALE GENOMIC DNA]</scope>
    <source>
        <strain evidence="4 5">DSM 25966</strain>
    </source>
</reference>
<dbReference type="EMBL" id="JACIDS010000003">
    <property type="protein sequence ID" value="MBB3931915.1"/>
    <property type="molecule type" value="Genomic_DNA"/>
</dbReference>
<accession>A0A840AU00</accession>
<dbReference type="Pfam" id="PF00156">
    <property type="entry name" value="Pribosyltran"/>
    <property type="match status" value="1"/>
</dbReference>
<protein>
    <submittedName>
        <fullName evidence="4">ComF family protein</fullName>
    </submittedName>
</protein>
<dbReference type="InterPro" id="IPR029057">
    <property type="entry name" value="PRTase-like"/>
</dbReference>
<dbReference type="Gene3D" id="3.40.50.2020">
    <property type="match status" value="1"/>
</dbReference>
<dbReference type="SUPFAM" id="SSF53271">
    <property type="entry name" value="PRTase-like"/>
    <property type="match status" value="1"/>
</dbReference>
<evidence type="ECO:0000259" key="3">
    <source>
        <dbReference type="Pfam" id="PF18912"/>
    </source>
</evidence>
<evidence type="ECO:0000256" key="1">
    <source>
        <dbReference type="ARBA" id="ARBA00008007"/>
    </source>
</evidence>
<sequence>MAEESVSVQESAPARLVAGVRPLLRKAIDLVLPPACIGCSAPVAETGALCSMCWSALRLIERPFCARLAIPFAYDIGEGALSAEAIADPPPFGRLRAVALYDGLSGRIVQGLKYHDRTEIAKGVGAMMARVAAEFAGEVDMVVPVPLHRRRLWQRRFNQSALLAAVVAARLGVPCEPEKLLRIRPTRRQVGLKAPARAANVAGAFAPAPGARSAIAGRRVLLVDDVYTTGATAKAATRALLRAGAASVDVVVFARVVDGME</sequence>
<proteinExistence type="inferred from homology"/>
<keyword evidence="5" id="KW-1185">Reference proteome</keyword>
<feature type="domain" description="Phosphoribosyltransferase" evidence="2">
    <location>
        <begin position="159"/>
        <end position="255"/>
    </location>
</feature>
<gene>
    <name evidence="4" type="ORF">GGR25_002965</name>
</gene>
<feature type="domain" description="Double zinc ribbon" evidence="3">
    <location>
        <begin position="28"/>
        <end position="75"/>
    </location>
</feature>
<dbReference type="Proteomes" id="UP000553963">
    <property type="component" value="Unassembled WGS sequence"/>
</dbReference>
<evidence type="ECO:0000259" key="2">
    <source>
        <dbReference type="Pfam" id="PF00156"/>
    </source>
</evidence>
<dbReference type="PANTHER" id="PTHR47505">
    <property type="entry name" value="DNA UTILIZATION PROTEIN YHGH"/>
    <property type="match status" value="1"/>
</dbReference>
<comment type="caution">
    <text evidence="4">The sequence shown here is derived from an EMBL/GenBank/DDBJ whole genome shotgun (WGS) entry which is preliminary data.</text>
</comment>
<dbReference type="InterPro" id="IPR044005">
    <property type="entry name" value="DZR_2"/>
</dbReference>
<comment type="similarity">
    <text evidence="1">Belongs to the ComF/GntX family.</text>
</comment>
<name>A0A840AU00_9HYPH</name>
<evidence type="ECO:0000313" key="4">
    <source>
        <dbReference type="EMBL" id="MBB3931915.1"/>
    </source>
</evidence>
<organism evidence="4 5">
    <name type="scientific">Kaistia hirudinis</name>
    <dbReference type="NCBI Taxonomy" id="1293440"/>
    <lineage>
        <taxon>Bacteria</taxon>
        <taxon>Pseudomonadati</taxon>
        <taxon>Pseudomonadota</taxon>
        <taxon>Alphaproteobacteria</taxon>
        <taxon>Hyphomicrobiales</taxon>
        <taxon>Kaistiaceae</taxon>
        <taxon>Kaistia</taxon>
    </lineage>
</organism>